<evidence type="ECO:0000313" key="3">
    <source>
        <dbReference type="EMBL" id="CCP24339.1"/>
    </source>
</evidence>
<feature type="chain" id="PRO_5003947341" evidence="2">
    <location>
        <begin position="28"/>
        <end position="413"/>
    </location>
</feature>
<accession>L0RUX1</accession>
<name>L0RUX1_MYCC1</name>
<organism evidence="3 4">
    <name type="scientific">Mycoplasmopsis cynos (strain C142)</name>
    <name type="common">Mycoplasma cynos</name>
    <dbReference type="NCBI Taxonomy" id="1246955"/>
    <lineage>
        <taxon>Bacteria</taxon>
        <taxon>Bacillati</taxon>
        <taxon>Mycoplasmatota</taxon>
        <taxon>Mycoplasmoidales</taxon>
        <taxon>Metamycoplasmataceae</taxon>
        <taxon>Mycoplasmopsis</taxon>
    </lineage>
</organism>
<keyword evidence="2" id="KW-0732">Signal</keyword>
<feature type="transmembrane region" description="Helical" evidence="1">
    <location>
        <begin position="354"/>
        <end position="376"/>
    </location>
</feature>
<dbReference type="Proteomes" id="UP000010466">
    <property type="component" value="Chromosome"/>
</dbReference>
<dbReference type="PATRIC" id="fig|1246955.3.peg.549"/>
<keyword evidence="4" id="KW-1185">Reference proteome</keyword>
<evidence type="ECO:0000313" key="4">
    <source>
        <dbReference type="Proteomes" id="UP000010466"/>
    </source>
</evidence>
<dbReference type="AlphaFoldDB" id="L0RUX1"/>
<reference evidence="4" key="1">
    <citation type="journal article" date="2013" name="Genome Announc.">
        <title>Complete genome sequence of Mycoplasma cynos strain C142.</title>
        <authorList>
            <person name="Walker C.A."/>
            <person name="Mannering S.A."/>
            <person name="Shields S."/>
            <person name="Blake D.P."/>
            <person name="Brownlie J."/>
        </authorList>
    </citation>
    <scope>NUCLEOTIDE SEQUENCE [LARGE SCALE GENOMIC DNA]</scope>
    <source>
        <strain evidence="4">C142</strain>
    </source>
</reference>
<keyword evidence="1" id="KW-1133">Transmembrane helix</keyword>
<protein>
    <submittedName>
        <fullName evidence="3">Uncharacterized protein</fullName>
    </submittedName>
</protein>
<evidence type="ECO:0000256" key="2">
    <source>
        <dbReference type="SAM" id="SignalP"/>
    </source>
</evidence>
<feature type="signal peptide" evidence="2">
    <location>
        <begin position="1"/>
        <end position="27"/>
    </location>
</feature>
<keyword evidence="1" id="KW-0812">Transmembrane</keyword>
<evidence type="ECO:0000256" key="1">
    <source>
        <dbReference type="SAM" id="Phobius"/>
    </source>
</evidence>
<proteinExistence type="predicted"/>
<keyword evidence="1" id="KW-0472">Membrane</keyword>
<dbReference type="KEGG" id="mcy:MCYN_0607"/>
<dbReference type="STRING" id="1246955.MCYN_0607"/>
<dbReference type="HOGENOM" id="CLU_665369_0_0_14"/>
<gene>
    <name evidence="3" type="primary">MCYN0607</name>
    <name evidence="3" type="ordered locus">MCYN_0607</name>
</gene>
<sequence>MKWRRMKKKLFLTLMPTISILPLSMVSMTTQKPKSPQTTHIGILDSKDNSDYKYVIDEILLKHNWIKTKIDEVKQFYKNDGFIYKVINLYNFQINIDLENILKQRTNNQFLKENLFSFKTFFDEYNNLIKSLYDFQVIINQNPTKNIDFKILKQDDSYAKKIKENLEKDLREQLIDPDAELDPNLLTSLYVPLIRQQIALRLNKSVVEYKTLSNEKKVFIDNFVRSEYSALKNHKLEYLINQLKDKKINTVGIYNQITKLEKSLKEIEKIIKAAQTNNIDFDGAISYLHLAEVDYLNVYHTLNLLVLAKDKINVEQFNTLLKTNKNDYEKTLIQFLPSKTTFNKQITKNDNKPWYLYLFIATNILLLLAFIVFLISKKITNKKAKKLALIKANTEINNSKLSQNIKQEKFKKK</sequence>
<dbReference type="EMBL" id="HF559394">
    <property type="protein sequence ID" value="CCP24339.1"/>
    <property type="molecule type" value="Genomic_DNA"/>
</dbReference>